<organism evidence="1 2">
    <name type="scientific">Candidatus Buchananbacteria bacterium RIFCSPHIGHO2_02_FULL_45_11b</name>
    <dbReference type="NCBI Taxonomy" id="1797541"/>
    <lineage>
        <taxon>Bacteria</taxon>
        <taxon>Candidatus Buchananiibacteriota</taxon>
    </lineage>
</organism>
<gene>
    <name evidence="1" type="ORF">A3J65_04320</name>
</gene>
<reference evidence="1 2" key="1">
    <citation type="journal article" date="2016" name="Nat. Commun.">
        <title>Thousands of microbial genomes shed light on interconnected biogeochemical processes in an aquifer system.</title>
        <authorList>
            <person name="Anantharaman K."/>
            <person name="Brown C.T."/>
            <person name="Hug L.A."/>
            <person name="Sharon I."/>
            <person name="Castelle C.J."/>
            <person name="Probst A.J."/>
            <person name="Thomas B.C."/>
            <person name="Singh A."/>
            <person name="Wilkins M.J."/>
            <person name="Karaoz U."/>
            <person name="Brodie E.L."/>
            <person name="Williams K.H."/>
            <person name="Hubbard S.S."/>
            <person name="Banfield J.F."/>
        </authorList>
    </citation>
    <scope>NUCLEOTIDE SEQUENCE [LARGE SCALE GENOMIC DNA]</scope>
</reference>
<protein>
    <submittedName>
        <fullName evidence="1">Uncharacterized protein</fullName>
    </submittedName>
</protein>
<evidence type="ECO:0000313" key="1">
    <source>
        <dbReference type="EMBL" id="OGY50089.1"/>
    </source>
</evidence>
<comment type="caution">
    <text evidence="1">The sequence shown here is derived from an EMBL/GenBank/DDBJ whole genome shotgun (WGS) entry which is preliminary data.</text>
</comment>
<dbReference type="AlphaFoldDB" id="A0A1G1YCT4"/>
<evidence type="ECO:0000313" key="2">
    <source>
        <dbReference type="Proteomes" id="UP000178501"/>
    </source>
</evidence>
<proteinExistence type="predicted"/>
<sequence>MRSKECYYLYRIYALLKLKEFDVFFQKLRNGRGETDTVAAIYLDPENQVLPTFIHECLHVLYPEWKESRILMAEKRIFNSLNEKQIKNLLARLNDAVNHQED</sequence>
<accession>A0A1G1YCT4</accession>
<dbReference type="Proteomes" id="UP000178501">
    <property type="component" value="Unassembled WGS sequence"/>
</dbReference>
<dbReference type="EMBL" id="MHIK01000067">
    <property type="protein sequence ID" value="OGY50089.1"/>
    <property type="molecule type" value="Genomic_DNA"/>
</dbReference>
<name>A0A1G1YCT4_9BACT</name>